<reference evidence="2" key="1">
    <citation type="submission" date="2023-10" db="EMBL/GenBank/DDBJ databases">
        <authorList>
            <person name="Chen Y."/>
            <person name="Shah S."/>
            <person name="Dougan E. K."/>
            <person name="Thang M."/>
            <person name="Chan C."/>
        </authorList>
    </citation>
    <scope>NUCLEOTIDE SEQUENCE [LARGE SCALE GENOMIC DNA]</scope>
</reference>
<evidence type="ECO:0000313" key="2">
    <source>
        <dbReference type="EMBL" id="CAK0816838.1"/>
    </source>
</evidence>
<name>A0ABN9RGK2_9DINO</name>
<proteinExistence type="predicted"/>
<evidence type="ECO:0000313" key="3">
    <source>
        <dbReference type="Proteomes" id="UP001189429"/>
    </source>
</evidence>
<dbReference type="Proteomes" id="UP001189429">
    <property type="component" value="Unassembled WGS sequence"/>
</dbReference>
<keyword evidence="3" id="KW-1185">Reference proteome</keyword>
<dbReference type="EMBL" id="CAUYUJ010006284">
    <property type="protein sequence ID" value="CAK0816838.1"/>
    <property type="molecule type" value="Genomic_DNA"/>
</dbReference>
<accession>A0ABN9RGK2</accession>
<organism evidence="2 3">
    <name type="scientific">Prorocentrum cordatum</name>
    <dbReference type="NCBI Taxonomy" id="2364126"/>
    <lineage>
        <taxon>Eukaryota</taxon>
        <taxon>Sar</taxon>
        <taxon>Alveolata</taxon>
        <taxon>Dinophyceae</taxon>
        <taxon>Prorocentrales</taxon>
        <taxon>Prorocentraceae</taxon>
        <taxon>Prorocentrum</taxon>
    </lineage>
</organism>
<gene>
    <name evidence="2" type="ORF">PCOR1329_LOCUS19621</name>
</gene>
<comment type="caution">
    <text evidence="2">The sequence shown here is derived from an EMBL/GenBank/DDBJ whole genome shotgun (WGS) entry which is preliminary data.</text>
</comment>
<feature type="region of interest" description="Disordered" evidence="1">
    <location>
        <begin position="61"/>
        <end position="97"/>
    </location>
</feature>
<evidence type="ECO:0000256" key="1">
    <source>
        <dbReference type="SAM" id="MobiDB-lite"/>
    </source>
</evidence>
<sequence>MAPGRGRLAAGSPSASPLAARLGGEGGGGLALSGGGRLCWRSAGGGRCLGAARASRAMYLPMRAARGPQGGTGRRSPRGRGAGSPAGSGRRYSTARVRGRPGAVLLRVVSGCSSGRVA</sequence>
<protein>
    <submittedName>
        <fullName evidence="2">Uncharacterized protein</fullName>
    </submittedName>
</protein>